<keyword evidence="3" id="KW-1185">Reference proteome</keyword>
<dbReference type="InterPro" id="IPR049238">
    <property type="entry name" value="DUF6873"/>
</dbReference>
<evidence type="ECO:0000313" key="2">
    <source>
        <dbReference type="EMBL" id="MBC3937387.1"/>
    </source>
</evidence>
<dbReference type="Proteomes" id="UP000602181">
    <property type="component" value="Unassembled WGS sequence"/>
</dbReference>
<proteinExistence type="predicted"/>
<evidence type="ECO:0000313" key="3">
    <source>
        <dbReference type="Proteomes" id="UP000602181"/>
    </source>
</evidence>
<comment type="caution">
    <text evidence="2">The sequence shown here is derived from an EMBL/GenBank/DDBJ whole genome shotgun (WGS) entry which is preliminary data.</text>
</comment>
<accession>A0ABR7AAZ0</accession>
<dbReference type="EMBL" id="JACOIH010000001">
    <property type="protein sequence ID" value="MBC3937387.1"/>
    <property type="molecule type" value="Genomic_DNA"/>
</dbReference>
<dbReference type="RefSeq" id="WP_147437498.1">
    <property type="nucleotide sequence ID" value="NZ_JACOIH010000001.1"/>
</dbReference>
<sequence>MRFVQNSNLPEGPVRLCAVGERYGMLIAALEARGIACLRVPEYPGLPAPVACHADLQLCHLGGARIAVAAGRGRDGLLEALRKRGFSVEAAGPLAPDYPGDVPLNCAVVGKVCIGGKDKIDKIITNYCGEAGITLVPVNQGYAKCSVCAVDERSIITQDPSIAQAARRHGLNVLKIQTGRILLPGYDTGFIGGCSGLLGRKLLAFTGSLSAHPDGERIKEFLHSRGVEPLELTDGPLYDVGSILPLLEEDVRRRP</sequence>
<dbReference type="Pfam" id="PF21778">
    <property type="entry name" value="DUF6873"/>
    <property type="match status" value="1"/>
</dbReference>
<name>A0ABR7AAZ0_9FIRM</name>
<organism evidence="2 3">
    <name type="scientific">Anaerotruncus massiliensis</name>
    <name type="common">ex Togo et al. 2019</name>
    <dbReference type="NCBI Taxonomy" id="1673720"/>
    <lineage>
        <taxon>Bacteria</taxon>
        <taxon>Bacillati</taxon>
        <taxon>Bacillota</taxon>
        <taxon>Clostridia</taxon>
        <taxon>Eubacteriales</taxon>
        <taxon>Oscillospiraceae</taxon>
        <taxon>Anaerotruncus</taxon>
    </lineage>
</organism>
<reference evidence="2 3" key="1">
    <citation type="submission" date="2020-08" db="EMBL/GenBank/DDBJ databases">
        <authorList>
            <person name="Liu C."/>
            <person name="Sun Q."/>
        </authorList>
    </citation>
    <scope>NUCLEOTIDE SEQUENCE [LARGE SCALE GENOMIC DNA]</scope>
    <source>
        <strain evidence="2 3">22A2-44</strain>
    </source>
</reference>
<evidence type="ECO:0000259" key="1">
    <source>
        <dbReference type="Pfam" id="PF21778"/>
    </source>
</evidence>
<gene>
    <name evidence="2" type="ORF">H8R05_00565</name>
</gene>
<feature type="domain" description="DUF6873" evidence="1">
    <location>
        <begin position="26"/>
        <end position="244"/>
    </location>
</feature>
<protein>
    <recommendedName>
        <fullName evidence="1">DUF6873 domain-containing protein</fullName>
    </recommendedName>
</protein>